<evidence type="ECO:0000256" key="1">
    <source>
        <dbReference type="SAM" id="Phobius"/>
    </source>
</evidence>
<comment type="caution">
    <text evidence="2">The sequence shown here is derived from an EMBL/GenBank/DDBJ whole genome shotgun (WGS) entry which is preliminary data.</text>
</comment>
<feature type="transmembrane region" description="Helical" evidence="1">
    <location>
        <begin position="30"/>
        <end position="51"/>
    </location>
</feature>
<proteinExistence type="predicted"/>
<sequence length="167" mass="18798">MEQGYEDTMMGSHPGGRVTACSVRCSILEYLMDMVVIFIFLLGALVFFGCWSKAIGSILRTSDRPSRNIDRVISGHLRSWVSQLRPVLSGMDHKYGAGCVYPRKAMCDLILGKDGRPDPWMMNQGFDGHFLSNAMLFRHGGTEPWPWPTEPCPWPVQEVIVLGHRPD</sequence>
<keyword evidence="1" id="KW-1133">Transmembrane helix</keyword>
<reference evidence="2" key="1">
    <citation type="submission" date="2019-12" db="EMBL/GenBank/DDBJ databases">
        <title>Genome sequencing and annotation of Brassica cretica.</title>
        <authorList>
            <person name="Studholme D.J."/>
            <person name="Sarris P."/>
        </authorList>
    </citation>
    <scope>NUCLEOTIDE SEQUENCE</scope>
    <source>
        <strain evidence="2">PFS-109/04</strain>
        <tissue evidence="2">Leaf</tissue>
    </source>
</reference>
<dbReference type="AlphaFoldDB" id="A0A8S9RUX7"/>
<dbReference type="EMBL" id="QGKX02000088">
    <property type="protein sequence ID" value="KAF3584550.1"/>
    <property type="molecule type" value="Genomic_DNA"/>
</dbReference>
<dbReference type="Proteomes" id="UP000712600">
    <property type="component" value="Unassembled WGS sequence"/>
</dbReference>
<organism evidence="2 3">
    <name type="scientific">Brassica cretica</name>
    <name type="common">Mustard</name>
    <dbReference type="NCBI Taxonomy" id="69181"/>
    <lineage>
        <taxon>Eukaryota</taxon>
        <taxon>Viridiplantae</taxon>
        <taxon>Streptophyta</taxon>
        <taxon>Embryophyta</taxon>
        <taxon>Tracheophyta</taxon>
        <taxon>Spermatophyta</taxon>
        <taxon>Magnoliopsida</taxon>
        <taxon>eudicotyledons</taxon>
        <taxon>Gunneridae</taxon>
        <taxon>Pentapetalae</taxon>
        <taxon>rosids</taxon>
        <taxon>malvids</taxon>
        <taxon>Brassicales</taxon>
        <taxon>Brassicaceae</taxon>
        <taxon>Brassiceae</taxon>
        <taxon>Brassica</taxon>
    </lineage>
</organism>
<name>A0A8S9RUX7_BRACR</name>
<accession>A0A8S9RUX7</accession>
<protein>
    <submittedName>
        <fullName evidence="2">Uncharacterized protein</fullName>
    </submittedName>
</protein>
<keyword evidence="1" id="KW-0812">Transmembrane</keyword>
<evidence type="ECO:0000313" key="2">
    <source>
        <dbReference type="EMBL" id="KAF3584550.1"/>
    </source>
</evidence>
<keyword evidence="1" id="KW-0472">Membrane</keyword>
<evidence type="ECO:0000313" key="3">
    <source>
        <dbReference type="Proteomes" id="UP000712600"/>
    </source>
</evidence>
<gene>
    <name evidence="2" type="ORF">F2Q69_00030007</name>
</gene>